<keyword evidence="3" id="KW-1185">Reference proteome</keyword>
<dbReference type="Pfam" id="PF04230">
    <property type="entry name" value="PS_pyruv_trans"/>
    <property type="match status" value="1"/>
</dbReference>
<accession>A0A3S1ADK7</accession>
<dbReference type="Proteomes" id="UP000276103">
    <property type="component" value="Unassembled WGS sequence"/>
</dbReference>
<name>A0A3S1ADK7_ANAVA</name>
<evidence type="ECO:0000313" key="3">
    <source>
        <dbReference type="Proteomes" id="UP000276103"/>
    </source>
</evidence>
<organism evidence="2 3">
    <name type="scientific">Trichormus variabilis SAG 1403-4b</name>
    <dbReference type="NCBI Taxonomy" id="447716"/>
    <lineage>
        <taxon>Bacteria</taxon>
        <taxon>Bacillati</taxon>
        <taxon>Cyanobacteriota</taxon>
        <taxon>Cyanophyceae</taxon>
        <taxon>Nostocales</taxon>
        <taxon>Nostocaceae</taxon>
        <taxon>Trichormus</taxon>
    </lineage>
</organism>
<gene>
    <name evidence="2" type="ORF">DSM107003_07970</name>
</gene>
<reference evidence="2 3" key="1">
    <citation type="journal article" date="2019" name="Genome Biol. Evol.">
        <title>Day and night: Metabolic profiles and evolutionary relationships of six axenic non-marine cyanobacteria.</title>
        <authorList>
            <person name="Will S.E."/>
            <person name="Henke P."/>
            <person name="Boedeker C."/>
            <person name="Huang S."/>
            <person name="Brinkmann H."/>
            <person name="Rohde M."/>
            <person name="Jarek M."/>
            <person name="Friedl T."/>
            <person name="Seufert S."/>
            <person name="Schumacher M."/>
            <person name="Overmann J."/>
            <person name="Neumann-Schaal M."/>
            <person name="Petersen J."/>
        </authorList>
    </citation>
    <scope>NUCLEOTIDE SEQUENCE [LARGE SCALE GENOMIC DNA]</scope>
    <source>
        <strain evidence="2 3">SAG 1403-4b</strain>
    </source>
</reference>
<comment type="caution">
    <text evidence="2">The sequence shown here is derived from an EMBL/GenBank/DDBJ whole genome shotgun (WGS) entry which is preliminary data.</text>
</comment>
<dbReference type="AlphaFoldDB" id="A0A3S1ADK7"/>
<evidence type="ECO:0000259" key="1">
    <source>
        <dbReference type="Pfam" id="PF04230"/>
    </source>
</evidence>
<evidence type="ECO:0000313" key="2">
    <source>
        <dbReference type="EMBL" id="RUS98778.1"/>
    </source>
</evidence>
<dbReference type="InterPro" id="IPR007345">
    <property type="entry name" value="Polysacch_pyruvyl_Trfase"/>
</dbReference>
<proteinExistence type="predicted"/>
<protein>
    <recommendedName>
        <fullName evidence="1">Polysaccharide pyruvyl transferase domain-containing protein</fullName>
    </recommendedName>
</protein>
<feature type="domain" description="Polysaccharide pyruvyl transferase" evidence="1">
    <location>
        <begin position="97"/>
        <end position="211"/>
    </location>
</feature>
<dbReference type="EMBL" id="RSCM01000002">
    <property type="protein sequence ID" value="RUS98778.1"/>
    <property type="molecule type" value="Genomic_DNA"/>
</dbReference>
<sequence>MVLVSGLSYHFQLYDFGIKMKLYYANKTRSYVPFANFGDDLNGWLWPKLLPGVFNDSASEAAFVGFGTLLNENLPKFKQTIIFGTGHGFGNLPQIDDTWTIYCVRGPLTAAALNISPALGIADTAILVNRVYRPTDTKKKYKLAFIPYAWEMESSPEIFLEVCQQLDYICIDPRWEVEKVLQEISKSELVVSAAMHGAIVADALRVPWISLKSNAGIPDFKWTDFCQSLSLEYKVNRFYRFNSISQKIPGLKFIEIKRMVSYIRQLVNKAQFQLSKDHIMENKLDQLDEKLDFFKQDLKAGKFK</sequence>